<dbReference type="Pfam" id="PF08264">
    <property type="entry name" value="Anticodon_1"/>
    <property type="match status" value="1"/>
</dbReference>
<dbReference type="HOGENOM" id="CLU_004174_1_1_1"/>
<dbReference type="GO" id="GO:0009791">
    <property type="term" value="P:post-embryonic development"/>
    <property type="evidence" value="ECO:0007669"/>
    <property type="project" value="UniProtKB-ARBA"/>
</dbReference>
<evidence type="ECO:0000256" key="6">
    <source>
        <dbReference type="ARBA" id="ARBA00022917"/>
    </source>
</evidence>
<dbReference type="Gene3D" id="3.90.740.10">
    <property type="entry name" value="Valyl/Leucyl/Isoleucyl-tRNA synthetase, editing domain"/>
    <property type="match status" value="1"/>
</dbReference>
<protein>
    <recommendedName>
        <fullName evidence="2">leucine--tRNA ligase</fullName>
        <ecNumber evidence="2">6.1.1.4</ecNumber>
    </recommendedName>
    <alternativeName>
        <fullName evidence="8">Leucyl-tRNA synthetase</fullName>
    </alternativeName>
</protein>
<dbReference type="InterPro" id="IPR009008">
    <property type="entry name" value="Val/Leu/Ile-tRNA-synth_edit"/>
</dbReference>
<evidence type="ECO:0000259" key="13">
    <source>
        <dbReference type="Pfam" id="PF24810"/>
    </source>
</evidence>
<dbReference type="InterPro" id="IPR055416">
    <property type="entry name" value="RBD_LARS1"/>
</dbReference>
<proteinExistence type="inferred from homology"/>
<dbReference type="PROSITE" id="PS00178">
    <property type="entry name" value="AA_TRNA_LIGASE_I"/>
    <property type="match status" value="1"/>
</dbReference>
<reference evidence="14" key="2">
    <citation type="submission" date="2018-05" db="EMBL/GenBank/DDBJ databases">
        <title>OpunRS2 (Oryza punctata Reference Sequence Version 2).</title>
        <authorList>
            <person name="Zhang J."/>
            <person name="Kudrna D."/>
            <person name="Lee S."/>
            <person name="Talag J."/>
            <person name="Welchert J."/>
            <person name="Wing R.A."/>
        </authorList>
    </citation>
    <scope>NUCLEOTIDE SEQUENCE [LARGE SCALE GENOMIC DNA]</scope>
</reference>
<dbReference type="AlphaFoldDB" id="A0A0E0L029"/>
<evidence type="ECO:0000259" key="11">
    <source>
        <dbReference type="Pfam" id="PF00133"/>
    </source>
</evidence>
<evidence type="ECO:0000313" key="14">
    <source>
        <dbReference type="EnsemblPlants" id="OPUNC05G07620.1"/>
    </source>
</evidence>
<organism evidence="14">
    <name type="scientific">Oryza punctata</name>
    <name type="common">Red rice</name>
    <dbReference type="NCBI Taxonomy" id="4537"/>
    <lineage>
        <taxon>Eukaryota</taxon>
        <taxon>Viridiplantae</taxon>
        <taxon>Streptophyta</taxon>
        <taxon>Embryophyta</taxon>
        <taxon>Tracheophyta</taxon>
        <taxon>Spermatophyta</taxon>
        <taxon>Magnoliopsida</taxon>
        <taxon>Liliopsida</taxon>
        <taxon>Poales</taxon>
        <taxon>Poaceae</taxon>
        <taxon>BOP clade</taxon>
        <taxon>Oryzoideae</taxon>
        <taxon>Oryzeae</taxon>
        <taxon>Oryzinae</taxon>
        <taxon>Oryza</taxon>
    </lineage>
</organism>
<evidence type="ECO:0000259" key="12">
    <source>
        <dbReference type="Pfam" id="PF08264"/>
    </source>
</evidence>
<dbReference type="SUPFAM" id="SSF50677">
    <property type="entry name" value="ValRS/IleRS/LeuRS editing domain"/>
    <property type="match status" value="1"/>
</dbReference>
<dbReference type="Gene3D" id="3.40.50.620">
    <property type="entry name" value="HUPs"/>
    <property type="match status" value="1"/>
</dbReference>
<dbReference type="InterPro" id="IPR002300">
    <property type="entry name" value="aa-tRNA-synth_Ia"/>
</dbReference>
<evidence type="ECO:0000313" key="15">
    <source>
        <dbReference type="Proteomes" id="UP000026962"/>
    </source>
</evidence>
<dbReference type="GO" id="GO:0002161">
    <property type="term" value="F:aminoacyl-tRNA deacylase activity"/>
    <property type="evidence" value="ECO:0007669"/>
    <property type="project" value="InterPro"/>
</dbReference>
<dbReference type="InterPro" id="IPR009080">
    <property type="entry name" value="tRNAsynth_Ia_anticodon-bd"/>
</dbReference>
<dbReference type="GO" id="GO:0006429">
    <property type="term" value="P:leucyl-tRNA aminoacylation"/>
    <property type="evidence" value="ECO:0007669"/>
    <property type="project" value="InterPro"/>
</dbReference>
<dbReference type="GO" id="GO:0048608">
    <property type="term" value="P:reproductive structure development"/>
    <property type="evidence" value="ECO:0007669"/>
    <property type="project" value="UniProtKB-ARBA"/>
</dbReference>
<dbReference type="SUPFAM" id="SSF47323">
    <property type="entry name" value="Anticodon-binding domain of a subclass of class I aminoacyl-tRNA synthetases"/>
    <property type="match status" value="1"/>
</dbReference>
<dbReference type="EC" id="6.1.1.4" evidence="2"/>
<keyword evidence="7 10" id="KW-0030">Aminoacyl-tRNA synthetase</keyword>
<comment type="similarity">
    <text evidence="1 10">Belongs to the class-I aminoacyl-tRNA synthetase family.</text>
</comment>
<dbReference type="Proteomes" id="UP000026962">
    <property type="component" value="Chromosome 5"/>
</dbReference>
<evidence type="ECO:0000256" key="2">
    <source>
        <dbReference type="ARBA" id="ARBA00013164"/>
    </source>
</evidence>
<evidence type="ECO:0000256" key="5">
    <source>
        <dbReference type="ARBA" id="ARBA00022840"/>
    </source>
</evidence>
<dbReference type="InterPro" id="IPR014729">
    <property type="entry name" value="Rossmann-like_a/b/a_fold"/>
</dbReference>
<keyword evidence="6 10" id="KW-0648">Protein biosynthesis</keyword>
<evidence type="ECO:0000256" key="9">
    <source>
        <dbReference type="ARBA" id="ARBA00047469"/>
    </source>
</evidence>
<dbReference type="InterPro" id="IPR013155">
    <property type="entry name" value="M/V/L/I-tRNA-synth_anticd-bd"/>
</dbReference>
<dbReference type="SUPFAM" id="SSF52374">
    <property type="entry name" value="Nucleotidylyl transferase"/>
    <property type="match status" value="1"/>
</dbReference>
<comment type="catalytic activity">
    <reaction evidence="9">
        <text>tRNA(Leu) + L-leucine + ATP = L-leucyl-tRNA(Leu) + AMP + diphosphate</text>
        <dbReference type="Rhea" id="RHEA:11688"/>
        <dbReference type="Rhea" id="RHEA-COMP:9613"/>
        <dbReference type="Rhea" id="RHEA-COMP:9622"/>
        <dbReference type="ChEBI" id="CHEBI:30616"/>
        <dbReference type="ChEBI" id="CHEBI:33019"/>
        <dbReference type="ChEBI" id="CHEBI:57427"/>
        <dbReference type="ChEBI" id="CHEBI:78442"/>
        <dbReference type="ChEBI" id="CHEBI:78494"/>
        <dbReference type="ChEBI" id="CHEBI:456215"/>
        <dbReference type="EC" id="6.1.1.4"/>
    </reaction>
</comment>
<dbReference type="PANTHER" id="PTHR45794">
    <property type="entry name" value="LEUCYL-TRNA SYNTHETASE"/>
    <property type="match status" value="1"/>
</dbReference>
<keyword evidence="5 10" id="KW-0067">ATP-binding</keyword>
<dbReference type="Gene3D" id="1.10.730.10">
    <property type="entry name" value="Isoleucyl-tRNA Synthetase, Domain 1"/>
    <property type="match status" value="1"/>
</dbReference>
<dbReference type="NCBIfam" id="TIGR00395">
    <property type="entry name" value="leuS_arch"/>
    <property type="match status" value="1"/>
</dbReference>
<evidence type="ECO:0000256" key="3">
    <source>
        <dbReference type="ARBA" id="ARBA00022598"/>
    </source>
</evidence>
<dbReference type="Pfam" id="PF00133">
    <property type="entry name" value="tRNA-synt_1"/>
    <property type="match status" value="2"/>
</dbReference>
<dbReference type="PANTHER" id="PTHR45794:SF1">
    <property type="entry name" value="LEUCINE--TRNA LIGASE, CYTOPLASMIC"/>
    <property type="match status" value="1"/>
</dbReference>
<feature type="domain" description="Methionyl/Valyl/Leucyl/Isoleucyl-tRNA synthetase anticodon-binding" evidence="12">
    <location>
        <begin position="863"/>
        <end position="982"/>
    </location>
</feature>
<sequence length="1162" mass="132614">MSQHSFRLQTTGAAAASNLFFLFFRRLTNHNPPGLNELRERKGARLEIAFWSYTKQTWNNPRPSLVFENQPLCMYFIRKCLNSGKEKMSSSYDEGKSFARRDLLLKIQSELQKCWEENKVFEAKAGDTPPSPGEKFFGNFTYPYMNGMLHLGHAFTLSKLEFAAAYHRLHGSNVLLPFAFHCTGMPIKASADKLSKEIQQYGNPPVFPSANENSKIELTNDRIYGQTTASAQDKYRSKRSKAVAKSGSYKSQWEITRSFGIADGEIAEFRNPYHWLSYFPPLAMEDLKGFGLSCDWRRSFITTDMNPFYDAFVQWQMRKLKKMHKIVKGKQYMIYSPLDHQPCLGHDRASGEEVEPQEYVLIKMKVIPPFPPKLMVLEGRNVYLAAATLRPETMYGQTNCWVLPHGKYGAFEINETNVFILTARAARNLAYQMLSRVPEKPTCLVELFGTDLIGLPLKSPLAFNEVIYVLPMQNILADKGTGIVTSVPSDSPDDFIALQELVKDQDFRVACGVKDEWVFPFEVIPIIVVPGFGNKSAEKITYLKGFDDGIMIVGEFSNRKVQEVKPLIKEKLLKADMAVMYYEPQEKVISRSGDDCVVALTDQWLITYGKAEWKQKAIECLDKMNMFSVEARNSFEHTLNWLTSRACSRSFGLGTRIPWDEEFLVDSLSDSTLYMAYYTIAHILQNGNIYGSDNSYIRPEQMTDEVWDYVFCNGPAPKTSIPSIVLTKMKQEFEYWYPFDLRISGKDLMQNHMAFCIYNHTALLPKHHWPRGFRCNGHLLLNSEKMSKSTGNFRTLRQAIEEFSSDATRFALADAGDGMDDANFVFETANSAILRLTKEISWMEEVFDDKSSFQLGPPSTYADHVFSNEINFAIKDTEKNYDASMFRDALKTGFYDLQAARDEYRFSCGAGGMNRELLWRFMDVQTRLITPICPHYAEHVWQKILKKEGFVVRASWPIADDPDSTLRITNKYLQSCIVLMRKSLHKQESCHKVAKKTAAASTTSPENKLSVGLIYVNEHYDGWKEQCLRVLQDKFDTETRSFAPDEDIIDALVNHSFGQELNLKEIKKLCMPFIKFKKDEAQNVGFQALEPKLPFGEMGVLEENKEQIKRQLGLNQIEILSSSDEACANKAGSYASVLRKNPPSPGNPIAIFLSELEFQSPT</sequence>
<evidence type="ECO:0000256" key="4">
    <source>
        <dbReference type="ARBA" id="ARBA00022741"/>
    </source>
</evidence>
<name>A0A0E0L029_ORYPU</name>
<feature type="domain" description="Leucine--tRNA ligase RagD-binding" evidence="13">
    <location>
        <begin position="1017"/>
        <end position="1093"/>
    </location>
</feature>
<evidence type="ECO:0000256" key="10">
    <source>
        <dbReference type="RuleBase" id="RU363035"/>
    </source>
</evidence>
<feature type="domain" description="Aminoacyl-tRNA synthetase class Ia" evidence="11">
    <location>
        <begin position="111"/>
        <end position="194"/>
    </location>
</feature>
<keyword evidence="3 10" id="KW-0436">Ligase</keyword>
<evidence type="ECO:0000256" key="1">
    <source>
        <dbReference type="ARBA" id="ARBA00005594"/>
    </source>
</evidence>
<dbReference type="InterPro" id="IPR001412">
    <property type="entry name" value="aa-tRNA-synth_I_CS"/>
</dbReference>
<dbReference type="Gramene" id="OPUNC05G07620.1">
    <property type="protein sequence ID" value="OPUNC05G07620.1"/>
    <property type="gene ID" value="OPUNC05G07620"/>
</dbReference>
<dbReference type="Pfam" id="PF24810">
    <property type="entry name" value="RBD_LARS1"/>
    <property type="match status" value="1"/>
</dbReference>
<feature type="domain" description="Aminoacyl-tRNA synthetase class Ia" evidence="11">
    <location>
        <begin position="279"/>
        <end position="823"/>
    </location>
</feature>
<accession>A0A0E0L029</accession>
<dbReference type="EnsemblPlants" id="OPUNC05G07620.1">
    <property type="protein sequence ID" value="OPUNC05G07620.1"/>
    <property type="gene ID" value="OPUNC05G07620"/>
</dbReference>
<dbReference type="STRING" id="4537.A0A0E0L029"/>
<evidence type="ECO:0000256" key="8">
    <source>
        <dbReference type="ARBA" id="ARBA00030520"/>
    </source>
</evidence>
<dbReference type="eggNOG" id="KOG0437">
    <property type="taxonomic scope" value="Eukaryota"/>
</dbReference>
<keyword evidence="15" id="KW-1185">Reference proteome</keyword>
<evidence type="ECO:0000256" key="7">
    <source>
        <dbReference type="ARBA" id="ARBA00023146"/>
    </source>
</evidence>
<keyword evidence="4 10" id="KW-0547">Nucleotide-binding</keyword>
<dbReference type="InterPro" id="IPR004493">
    <property type="entry name" value="Leu-tRNA-synth_Ia_arc/euk"/>
</dbReference>
<reference evidence="14" key="1">
    <citation type="submission" date="2015-04" db="UniProtKB">
        <authorList>
            <consortium name="EnsemblPlants"/>
        </authorList>
    </citation>
    <scope>IDENTIFICATION</scope>
</reference>
<dbReference type="FunFam" id="3.90.740.10:FF:000001">
    <property type="entry name" value="Leucine--tRNA ligase, cytoplasmic"/>
    <property type="match status" value="1"/>
</dbReference>
<dbReference type="FunFam" id="1.10.730.10:FF:000020">
    <property type="entry name" value="Leucine--tRNA ligase cytoplasmic"/>
    <property type="match status" value="1"/>
</dbReference>
<dbReference type="CDD" id="cd07959">
    <property type="entry name" value="Anticodon_Ia_Leu_AEc"/>
    <property type="match status" value="1"/>
</dbReference>
<dbReference type="GO" id="GO:0004823">
    <property type="term" value="F:leucine-tRNA ligase activity"/>
    <property type="evidence" value="ECO:0007669"/>
    <property type="project" value="UniProtKB-EC"/>
</dbReference>
<dbReference type="OMA" id="RLTNHNP"/>
<dbReference type="GO" id="GO:0005524">
    <property type="term" value="F:ATP binding"/>
    <property type="evidence" value="ECO:0007669"/>
    <property type="project" value="UniProtKB-KW"/>
</dbReference>